<keyword evidence="3" id="KW-1185">Reference proteome</keyword>
<dbReference type="EMBL" id="JASPKZ010003051">
    <property type="protein sequence ID" value="KAJ9594360.1"/>
    <property type="molecule type" value="Genomic_DNA"/>
</dbReference>
<dbReference type="AlphaFoldDB" id="A0AAD8A900"/>
<evidence type="ECO:0000313" key="3">
    <source>
        <dbReference type="Proteomes" id="UP001233999"/>
    </source>
</evidence>
<feature type="region of interest" description="Disordered" evidence="1">
    <location>
        <begin position="1"/>
        <end position="28"/>
    </location>
</feature>
<feature type="non-terminal residue" evidence="2">
    <location>
        <position position="80"/>
    </location>
</feature>
<gene>
    <name evidence="2" type="ORF">L9F63_014236</name>
</gene>
<sequence>RMLIEGYNPAVPSLPPPPALHHPQQPPPPYYYANYVQQQQQQHPTTSVEDLFSLWLGSSSAVLSTLDVLLYETPPFRDKF</sequence>
<feature type="compositionally biased region" description="Pro residues" evidence="1">
    <location>
        <begin position="12"/>
        <end position="28"/>
    </location>
</feature>
<name>A0AAD8A900_DIPPU</name>
<feature type="non-terminal residue" evidence="2">
    <location>
        <position position="1"/>
    </location>
</feature>
<dbReference type="Proteomes" id="UP001233999">
    <property type="component" value="Unassembled WGS sequence"/>
</dbReference>
<evidence type="ECO:0000313" key="2">
    <source>
        <dbReference type="EMBL" id="KAJ9594360.1"/>
    </source>
</evidence>
<reference evidence="2" key="2">
    <citation type="submission" date="2023-05" db="EMBL/GenBank/DDBJ databases">
        <authorList>
            <person name="Fouks B."/>
        </authorList>
    </citation>
    <scope>NUCLEOTIDE SEQUENCE</scope>
    <source>
        <strain evidence="2">Stay&amp;Tobe</strain>
        <tissue evidence="2">Testes</tissue>
    </source>
</reference>
<organism evidence="2 3">
    <name type="scientific">Diploptera punctata</name>
    <name type="common">Pacific beetle cockroach</name>
    <dbReference type="NCBI Taxonomy" id="6984"/>
    <lineage>
        <taxon>Eukaryota</taxon>
        <taxon>Metazoa</taxon>
        <taxon>Ecdysozoa</taxon>
        <taxon>Arthropoda</taxon>
        <taxon>Hexapoda</taxon>
        <taxon>Insecta</taxon>
        <taxon>Pterygota</taxon>
        <taxon>Neoptera</taxon>
        <taxon>Polyneoptera</taxon>
        <taxon>Dictyoptera</taxon>
        <taxon>Blattodea</taxon>
        <taxon>Blaberoidea</taxon>
        <taxon>Blaberidae</taxon>
        <taxon>Diplopterinae</taxon>
        <taxon>Diploptera</taxon>
    </lineage>
</organism>
<accession>A0AAD8A900</accession>
<evidence type="ECO:0000256" key="1">
    <source>
        <dbReference type="SAM" id="MobiDB-lite"/>
    </source>
</evidence>
<comment type="caution">
    <text evidence="2">The sequence shown here is derived from an EMBL/GenBank/DDBJ whole genome shotgun (WGS) entry which is preliminary data.</text>
</comment>
<protein>
    <submittedName>
        <fullName evidence="2">Uncharacterized protein</fullName>
    </submittedName>
</protein>
<proteinExistence type="predicted"/>
<reference evidence="2" key="1">
    <citation type="journal article" date="2023" name="IScience">
        <title>Live-bearing cockroach genome reveals convergent evolutionary mechanisms linked to viviparity in insects and beyond.</title>
        <authorList>
            <person name="Fouks B."/>
            <person name="Harrison M.C."/>
            <person name="Mikhailova A.A."/>
            <person name="Marchal E."/>
            <person name="English S."/>
            <person name="Carruthers M."/>
            <person name="Jennings E.C."/>
            <person name="Chiamaka E.L."/>
            <person name="Frigard R.A."/>
            <person name="Pippel M."/>
            <person name="Attardo G.M."/>
            <person name="Benoit J.B."/>
            <person name="Bornberg-Bauer E."/>
            <person name="Tobe S.S."/>
        </authorList>
    </citation>
    <scope>NUCLEOTIDE SEQUENCE</scope>
    <source>
        <strain evidence="2">Stay&amp;Tobe</strain>
    </source>
</reference>